<dbReference type="Gene3D" id="1.10.150.650">
    <property type="match status" value="1"/>
</dbReference>
<gene>
    <name evidence="2" type="ORF">JYP50_20115</name>
</gene>
<dbReference type="Pfam" id="PF02811">
    <property type="entry name" value="PHP"/>
    <property type="match status" value="1"/>
</dbReference>
<dbReference type="Proteomes" id="UP000664303">
    <property type="component" value="Unassembled WGS sequence"/>
</dbReference>
<feature type="domain" description="Polymerase/histidinol phosphatase N-terminal" evidence="1">
    <location>
        <begin position="1"/>
        <end position="66"/>
    </location>
</feature>
<keyword evidence="3" id="KW-1185">Reference proteome</keyword>
<dbReference type="EMBL" id="JAFKCZ010000020">
    <property type="protein sequence ID" value="MBN7798915.1"/>
    <property type="molecule type" value="Genomic_DNA"/>
</dbReference>
<organism evidence="2 3">
    <name type="scientific">Parahaliea mediterranea</name>
    <dbReference type="NCBI Taxonomy" id="651086"/>
    <lineage>
        <taxon>Bacteria</taxon>
        <taxon>Pseudomonadati</taxon>
        <taxon>Pseudomonadota</taxon>
        <taxon>Gammaproteobacteria</taxon>
        <taxon>Cellvibrionales</taxon>
        <taxon>Halieaceae</taxon>
        <taxon>Parahaliea</taxon>
    </lineage>
</organism>
<dbReference type="InterPro" id="IPR004013">
    <property type="entry name" value="PHP_dom"/>
</dbReference>
<sequence>MDFHTHSTASDGELSPADLLARAVARNIRYFAITDHDTVEGYLAVRDAALGEDLTLVSGVEFSCRWSGVTVHIVGLGMDVAHPAMREGLARLATARHERGAKIARRLDKLGFPGALDGAVAEAGDSQLGRPHFAAWMLAQGHVATVGEAFDKYLGQGKPGDVKAFWPELAEVTGWIVAAGGVAIVAHPLKYKLTASKLRRLVADFRAAGGTALELVNGRQTPDQTAQLRRLARECCLAVSAGSDYHRDSTFGPQLGVEFRAPEGLPCVWERWQGPATSREAAL</sequence>
<reference evidence="2" key="1">
    <citation type="submission" date="2021-02" db="EMBL/GenBank/DDBJ databases">
        <title>PHA producing bacteria isolated from coastal sediment in Guangdong, Shenzhen.</title>
        <authorList>
            <person name="Zheng W."/>
            <person name="Yu S."/>
            <person name="Huang Y."/>
        </authorList>
    </citation>
    <scope>NUCLEOTIDE SEQUENCE</scope>
    <source>
        <strain evidence="2">TN14-10</strain>
    </source>
</reference>
<dbReference type="GO" id="GO:0035312">
    <property type="term" value="F:5'-3' DNA exonuclease activity"/>
    <property type="evidence" value="ECO:0007669"/>
    <property type="project" value="TreeGrafter"/>
</dbReference>
<evidence type="ECO:0000313" key="2">
    <source>
        <dbReference type="EMBL" id="MBN7798915.1"/>
    </source>
</evidence>
<dbReference type="AlphaFoldDB" id="A0A939INU6"/>
<protein>
    <submittedName>
        <fullName evidence="2">PHP domain-containing protein</fullName>
    </submittedName>
</protein>
<dbReference type="InterPro" id="IPR016195">
    <property type="entry name" value="Pol/histidinol_Pase-like"/>
</dbReference>
<dbReference type="PANTHER" id="PTHR42924:SF3">
    <property type="entry name" value="POLYMERASE_HISTIDINOL PHOSPHATASE N-TERMINAL DOMAIN-CONTAINING PROTEIN"/>
    <property type="match status" value="1"/>
</dbReference>
<dbReference type="GO" id="GO:0004534">
    <property type="term" value="F:5'-3' RNA exonuclease activity"/>
    <property type="evidence" value="ECO:0007669"/>
    <property type="project" value="TreeGrafter"/>
</dbReference>
<dbReference type="SMART" id="SM00481">
    <property type="entry name" value="POLIIIAc"/>
    <property type="match status" value="1"/>
</dbReference>
<evidence type="ECO:0000259" key="1">
    <source>
        <dbReference type="SMART" id="SM00481"/>
    </source>
</evidence>
<dbReference type="Gene3D" id="3.20.20.140">
    <property type="entry name" value="Metal-dependent hydrolases"/>
    <property type="match status" value="1"/>
</dbReference>
<dbReference type="InterPro" id="IPR003141">
    <property type="entry name" value="Pol/His_phosphatase_N"/>
</dbReference>
<dbReference type="PANTHER" id="PTHR42924">
    <property type="entry name" value="EXONUCLEASE"/>
    <property type="match status" value="1"/>
</dbReference>
<comment type="caution">
    <text evidence="2">The sequence shown here is derived from an EMBL/GenBank/DDBJ whole genome shotgun (WGS) entry which is preliminary data.</text>
</comment>
<evidence type="ECO:0000313" key="3">
    <source>
        <dbReference type="Proteomes" id="UP000664303"/>
    </source>
</evidence>
<dbReference type="InterPro" id="IPR052018">
    <property type="entry name" value="PHP_domain"/>
</dbReference>
<name>A0A939INU6_9GAMM</name>
<dbReference type="CDD" id="cd07438">
    <property type="entry name" value="PHP_HisPPase_AMP"/>
    <property type="match status" value="1"/>
</dbReference>
<accession>A0A939INU6</accession>
<dbReference type="SUPFAM" id="SSF89550">
    <property type="entry name" value="PHP domain-like"/>
    <property type="match status" value="1"/>
</dbReference>
<proteinExistence type="predicted"/>